<evidence type="ECO:0000313" key="4">
    <source>
        <dbReference type="EMBL" id="KKQ55379.1"/>
    </source>
</evidence>
<protein>
    <submittedName>
        <fullName evidence="4">Seg</fullName>
    </submittedName>
</protein>
<name>A0A0G0L1U0_9BACT</name>
<proteinExistence type="predicted"/>
<evidence type="ECO:0000256" key="2">
    <source>
        <dbReference type="SAM" id="Phobius"/>
    </source>
</evidence>
<accession>A0A0G0L1U0</accession>
<comment type="caution">
    <text evidence="4">The sequence shown here is derived from an EMBL/GenBank/DDBJ whole genome shotgun (WGS) entry which is preliminary data.</text>
</comment>
<feature type="chain" id="PRO_5002533292" evidence="3">
    <location>
        <begin position="23"/>
        <end position="290"/>
    </location>
</feature>
<feature type="signal peptide" evidence="3">
    <location>
        <begin position="1"/>
        <end position="22"/>
    </location>
</feature>
<dbReference type="AlphaFoldDB" id="A0A0G0L1U0"/>
<keyword evidence="2" id="KW-1133">Transmembrane helix</keyword>
<gene>
    <name evidence="4" type="ORF">US75_C0023G0002</name>
</gene>
<feature type="transmembrane region" description="Helical" evidence="2">
    <location>
        <begin position="263"/>
        <end position="283"/>
    </location>
</feature>
<dbReference type="EMBL" id="LBUE01000023">
    <property type="protein sequence ID" value="KKQ55379.1"/>
    <property type="molecule type" value="Genomic_DNA"/>
</dbReference>
<keyword evidence="2" id="KW-0472">Membrane</keyword>
<evidence type="ECO:0000313" key="5">
    <source>
        <dbReference type="Proteomes" id="UP000034096"/>
    </source>
</evidence>
<dbReference type="STRING" id="1618583.US75_C0023G0002"/>
<evidence type="ECO:0000256" key="1">
    <source>
        <dbReference type="SAM" id="MobiDB-lite"/>
    </source>
</evidence>
<feature type="compositionally biased region" description="Low complexity" evidence="1">
    <location>
        <begin position="177"/>
        <end position="212"/>
    </location>
</feature>
<evidence type="ECO:0000256" key="3">
    <source>
        <dbReference type="SAM" id="SignalP"/>
    </source>
</evidence>
<keyword evidence="3" id="KW-0732">Signal</keyword>
<feature type="region of interest" description="Disordered" evidence="1">
    <location>
        <begin position="177"/>
        <end position="219"/>
    </location>
</feature>
<dbReference type="Proteomes" id="UP000034096">
    <property type="component" value="Unassembled WGS sequence"/>
</dbReference>
<reference evidence="4 5" key="1">
    <citation type="journal article" date="2015" name="Nature">
        <title>rRNA introns, odd ribosomes, and small enigmatic genomes across a large radiation of phyla.</title>
        <authorList>
            <person name="Brown C.T."/>
            <person name="Hug L.A."/>
            <person name="Thomas B.C."/>
            <person name="Sharon I."/>
            <person name="Castelle C.J."/>
            <person name="Singh A."/>
            <person name="Wilkins M.J."/>
            <person name="Williams K.H."/>
            <person name="Banfield J.F."/>
        </authorList>
    </citation>
    <scope>NUCLEOTIDE SEQUENCE [LARGE SCALE GENOMIC DNA]</scope>
</reference>
<organism evidence="4 5">
    <name type="scientific">Candidatus Woesebacteria bacterium GW2011_GWC1_38_13</name>
    <dbReference type="NCBI Taxonomy" id="1618583"/>
    <lineage>
        <taxon>Bacteria</taxon>
        <taxon>Candidatus Woeseibacteriota</taxon>
    </lineage>
</organism>
<keyword evidence="2" id="KW-0812">Transmembrane</keyword>
<sequence>MKRLLLFFVYLFILSAILPNFADVDAQLINEFSSAAGSTSDSDYPDWVEVYFEEGQDKSLYQLTDGNGNMKNLSEAVCNVNICTVDWSNRLDNEGDQIKLELISSPGVSIDQITYGGSGNVCIPGDGYSIGRVAALVEPYPPTNVWERFSTKSKGLTNNNSVLSPCPAPTSIPMAVPTNTPVPTNAPTQTPVPTSTTKPTSTPTRKPTSTPKDLTAQNQKIQEEADMAQFRFDSDEEADGQEVLGATGVSDGDGEPAGRISPFAYVLFGLGVIFIGVSAVMFVRNRKMVS</sequence>